<dbReference type="PANTHER" id="PTHR10910:SF62">
    <property type="entry name" value="AT07585P-RELATED"/>
    <property type="match status" value="1"/>
</dbReference>
<evidence type="ECO:0000313" key="3">
    <source>
        <dbReference type="Proteomes" id="UP000789706"/>
    </source>
</evidence>
<sequence>MAQSFNNPWETDPIKFSSQISEICFQKYQTIGKQGKPLPIQNKLEWTILAGIVACFWDDAREKYYLECVSLGKIGDIIHDSHAEILTRRGFIKLKLAIRSESKYFCMKNEHSPFILKNSSTSFHMYISQAPFVKIKDGFRKGRIDYNSYGVLRTKPAQWNVVGLQSALLSELISPIYLSSIIVGDMFSQKDLNRAFYERIQSLTNLPNGYLLNKPTIIPSTMKFERSKSFLAESFPGKNLISLNIATVWIKDWISAEILISGRKQGATKSKNTGLYSTKTRSSFTKLNLFQSIELLLNKIPNNNIPSKLRPFIESPHKTYTYYKFKQLCENYQIAKQTLRFQHFCQWIKCPYEIYESFNVNGELISG</sequence>
<dbReference type="AlphaFoldDB" id="A0A9N8V8Q1"/>
<comment type="caution">
    <text evidence="2">The sequence shown here is derived from an EMBL/GenBank/DDBJ whole genome shotgun (WGS) entry which is preliminary data.</text>
</comment>
<feature type="domain" description="A to I editase" evidence="1">
    <location>
        <begin position="75"/>
        <end position="131"/>
    </location>
</feature>
<dbReference type="InterPro" id="IPR002466">
    <property type="entry name" value="A_deamin"/>
</dbReference>
<dbReference type="GO" id="GO:0006382">
    <property type="term" value="P:adenosine to inosine editing"/>
    <property type="evidence" value="ECO:0007669"/>
    <property type="project" value="TreeGrafter"/>
</dbReference>
<organism evidence="2 3">
    <name type="scientific">Diversispora eburnea</name>
    <dbReference type="NCBI Taxonomy" id="1213867"/>
    <lineage>
        <taxon>Eukaryota</taxon>
        <taxon>Fungi</taxon>
        <taxon>Fungi incertae sedis</taxon>
        <taxon>Mucoromycota</taxon>
        <taxon>Glomeromycotina</taxon>
        <taxon>Glomeromycetes</taxon>
        <taxon>Diversisporales</taxon>
        <taxon>Diversisporaceae</taxon>
        <taxon>Diversispora</taxon>
    </lineage>
</organism>
<feature type="domain" description="A to I editase" evidence="1">
    <location>
        <begin position="155"/>
        <end position="340"/>
    </location>
</feature>
<dbReference type="Proteomes" id="UP000789706">
    <property type="component" value="Unassembled WGS sequence"/>
</dbReference>
<dbReference type="SMART" id="SM00552">
    <property type="entry name" value="ADEAMc"/>
    <property type="match status" value="1"/>
</dbReference>
<name>A0A9N8V8Q1_9GLOM</name>
<dbReference type="GO" id="GO:0003725">
    <property type="term" value="F:double-stranded RNA binding"/>
    <property type="evidence" value="ECO:0007669"/>
    <property type="project" value="TreeGrafter"/>
</dbReference>
<dbReference type="GO" id="GO:0003726">
    <property type="term" value="F:double-stranded RNA adenosine deaminase activity"/>
    <property type="evidence" value="ECO:0007669"/>
    <property type="project" value="TreeGrafter"/>
</dbReference>
<accession>A0A9N8V8Q1</accession>
<dbReference type="EMBL" id="CAJVPK010000053">
    <property type="protein sequence ID" value="CAG8438680.1"/>
    <property type="molecule type" value="Genomic_DNA"/>
</dbReference>
<protein>
    <submittedName>
        <fullName evidence="2">9723_t:CDS:1</fullName>
    </submittedName>
</protein>
<dbReference type="PANTHER" id="PTHR10910">
    <property type="entry name" value="EUKARYOTE SPECIFIC DSRNA BINDING PROTEIN"/>
    <property type="match status" value="1"/>
</dbReference>
<dbReference type="GO" id="GO:0005737">
    <property type="term" value="C:cytoplasm"/>
    <property type="evidence" value="ECO:0007669"/>
    <property type="project" value="TreeGrafter"/>
</dbReference>
<evidence type="ECO:0000313" key="2">
    <source>
        <dbReference type="EMBL" id="CAG8438680.1"/>
    </source>
</evidence>
<dbReference type="OrthoDB" id="10268011at2759"/>
<reference evidence="2" key="1">
    <citation type="submission" date="2021-06" db="EMBL/GenBank/DDBJ databases">
        <authorList>
            <person name="Kallberg Y."/>
            <person name="Tangrot J."/>
            <person name="Rosling A."/>
        </authorList>
    </citation>
    <scope>NUCLEOTIDE SEQUENCE</scope>
    <source>
        <strain evidence="2">AZ414A</strain>
    </source>
</reference>
<dbReference type="GO" id="GO:0005730">
    <property type="term" value="C:nucleolus"/>
    <property type="evidence" value="ECO:0007669"/>
    <property type="project" value="TreeGrafter"/>
</dbReference>
<dbReference type="Pfam" id="PF02137">
    <property type="entry name" value="A_deamin"/>
    <property type="match status" value="2"/>
</dbReference>
<keyword evidence="3" id="KW-1185">Reference proteome</keyword>
<gene>
    <name evidence="2" type="ORF">DEBURN_LOCUS1255</name>
</gene>
<dbReference type="PROSITE" id="PS50141">
    <property type="entry name" value="A_DEAMIN_EDITASE"/>
    <property type="match status" value="2"/>
</dbReference>
<dbReference type="GO" id="GO:0006396">
    <property type="term" value="P:RNA processing"/>
    <property type="evidence" value="ECO:0007669"/>
    <property type="project" value="InterPro"/>
</dbReference>
<proteinExistence type="predicted"/>
<dbReference type="GO" id="GO:0008251">
    <property type="term" value="F:tRNA-specific adenosine deaminase activity"/>
    <property type="evidence" value="ECO:0007669"/>
    <property type="project" value="TreeGrafter"/>
</dbReference>
<evidence type="ECO:0000259" key="1">
    <source>
        <dbReference type="PROSITE" id="PS50141"/>
    </source>
</evidence>